<feature type="chain" id="PRO_5040394438" evidence="2">
    <location>
        <begin position="20"/>
        <end position="128"/>
    </location>
</feature>
<feature type="region of interest" description="Disordered" evidence="1">
    <location>
        <begin position="53"/>
        <end position="80"/>
    </location>
</feature>
<organism evidence="3 4">
    <name type="scientific">Polyplosphaeria fusca</name>
    <dbReference type="NCBI Taxonomy" id="682080"/>
    <lineage>
        <taxon>Eukaryota</taxon>
        <taxon>Fungi</taxon>
        <taxon>Dikarya</taxon>
        <taxon>Ascomycota</taxon>
        <taxon>Pezizomycotina</taxon>
        <taxon>Dothideomycetes</taxon>
        <taxon>Pleosporomycetidae</taxon>
        <taxon>Pleosporales</taxon>
        <taxon>Tetraplosphaeriaceae</taxon>
        <taxon>Polyplosphaeria</taxon>
    </lineage>
</organism>
<name>A0A9P4QLD0_9PLEO</name>
<reference evidence="3" key="1">
    <citation type="journal article" date="2020" name="Stud. Mycol.">
        <title>101 Dothideomycetes genomes: a test case for predicting lifestyles and emergence of pathogens.</title>
        <authorList>
            <person name="Haridas S."/>
            <person name="Albert R."/>
            <person name="Binder M."/>
            <person name="Bloem J."/>
            <person name="Labutti K."/>
            <person name="Salamov A."/>
            <person name="Andreopoulos B."/>
            <person name="Baker S."/>
            <person name="Barry K."/>
            <person name="Bills G."/>
            <person name="Bluhm B."/>
            <person name="Cannon C."/>
            <person name="Castanera R."/>
            <person name="Culley D."/>
            <person name="Daum C."/>
            <person name="Ezra D."/>
            <person name="Gonzalez J."/>
            <person name="Henrissat B."/>
            <person name="Kuo A."/>
            <person name="Liang C."/>
            <person name="Lipzen A."/>
            <person name="Lutzoni F."/>
            <person name="Magnuson J."/>
            <person name="Mondo S."/>
            <person name="Nolan M."/>
            <person name="Ohm R."/>
            <person name="Pangilinan J."/>
            <person name="Park H.-J."/>
            <person name="Ramirez L."/>
            <person name="Alfaro M."/>
            <person name="Sun H."/>
            <person name="Tritt A."/>
            <person name="Yoshinaga Y."/>
            <person name="Zwiers L.-H."/>
            <person name="Turgeon B."/>
            <person name="Goodwin S."/>
            <person name="Spatafora J."/>
            <person name="Crous P."/>
            <person name="Grigoriev I."/>
        </authorList>
    </citation>
    <scope>NUCLEOTIDE SEQUENCE</scope>
    <source>
        <strain evidence="3">CBS 125425</strain>
    </source>
</reference>
<protein>
    <submittedName>
        <fullName evidence="3">Uncharacterized protein</fullName>
    </submittedName>
</protein>
<keyword evidence="2" id="KW-0732">Signal</keyword>
<sequence>MISISTLFACLLVLPYVSPGRVNRRVTSEGTASQSEILSSVLWPNSTISTATVSESSVDTTSATESISISSDQGTPSESASVSVTVSVCQLGKEAVAPRSADSHQEHVMDSVMDNMMDGEMITRRSRI</sequence>
<proteinExistence type="predicted"/>
<keyword evidence="4" id="KW-1185">Reference proteome</keyword>
<feature type="signal peptide" evidence="2">
    <location>
        <begin position="1"/>
        <end position="19"/>
    </location>
</feature>
<feature type="compositionally biased region" description="Low complexity" evidence="1">
    <location>
        <begin position="60"/>
        <end position="80"/>
    </location>
</feature>
<accession>A0A9P4QLD0</accession>
<dbReference type="AlphaFoldDB" id="A0A9P4QLD0"/>
<evidence type="ECO:0000313" key="4">
    <source>
        <dbReference type="Proteomes" id="UP000799444"/>
    </source>
</evidence>
<evidence type="ECO:0000256" key="2">
    <source>
        <dbReference type="SAM" id="SignalP"/>
    </source>
</evidence>
<evidence type="ECO:0000256" key="1">
    <source>
        <dbReference type="SAM" id="MobiDB-lite"/>
    </source>
</evidence>
<evidence type="ECO:0000313" key="3">
    <source>
        <dbReference type="EMBL" id="KAF2728450.1"/>
    </source>
</evidence>
<gene>
    <name evidence="3" type="ORF">EJ04DRAFT_97046</name>
</gene>
<dbReference type="EMBL" id="ML996279">
    <property type="protein sequence ID" value="KAF2728450.1"/>
    <property type="molecule type" value="Genomic_DNA"/>
</dbReference>
<dbReference type="Proteomes" id="UP000799444">
    <property type="component" value="Unassembled WGS sequence"/>
</dbReference>
<comment type="caution">
    <text evidence="3">The sequence shown here is derived from an EMBL/GenBank/DDBJ whole genome shotgun (WGS) entry which is preliminary data.</text>
</comment>